<name>A0A9P9IS49_9HYPO</name>
<dbReference type="InterPro" id="IPR036864">
    <property type="entry name" value="Zn2-C6_fun-type_DNA-bd_sf"/>
</dbReference>
<protein>
    <recommendedName>
        <fullName evidence="4">Zn(2)-C6 fungal-type domain-containing protein</fullName>
    </recommendedName>
</protein>
<gene>
    <name evidence="5" type="ORF">EDB81DRAFT_138806</name>
</gene>
<evidence type="ECO:0000256" key="3">
    <source>
        <dbReference type="SAM" id="MobiDB-lite"/>
    </source>
</evidence>
<feature type="coiled-coil region" evidence="2">
    <location>
        <begin position="102"/>
        <end position="129"/>
    </location>
</feature>
<feature type="domain" description="Zn(2)-C6 fungal-type" evidence="4">
    <location>
        <begin position="69"/>
        <end position="99"/>
    </location>
</feature>
<feature type="compositionally biased region" description="Polar residues" evidence="3">
    <location>
        <begin position="197"/>
        <end position="213"/>
    </location>
</feature>
<dbReference type="OrthoDB" id="426882at2759"/>
<dbReference type="CDD" id="cd00067">
    <property type="entry name" value="GAL4"/>
    <property type="match status" value="1"/>
</dbReference>
<proteinExistence type="predicted"/>
<dbReference type="Gene3D" id="4.10.240.10">
    <property type="entry name" value="Zn(2)-C6 fungal-type DNA-binding domain"/>
    <property type="match status" value="1"/>
</dbReference>
<dbReference type="Proteomes" id="UP000738349">
    <property type="component" value="Unassembled WGS sequence"/>
</dbReference>
<feature type="region of interest" description="Disordered" evidence="3">
    <location>
        <begin position="1"/>
        <end position="53"/>
    </location>
</feature>
<feature type="region of interest" description="Disordered" evidence="3">
    <location>
        <begin position="197"/>
        <end position="218"/>
    </location>
</feature>
<dbReference type="GO" id="GO:0008270">
    <property type="term" value="F:zinc ion binding"/>
    <property type="evidence" value="ECO:0007669"/>
    <property type="project" value="InterPro"/>
</dbReference>
<evidence type="ECO:0000313" key="6">
    <source>
        <dbReference type="Proteomes" id="UP000738349"/>
    </source>
</evidence>
<evidence type="ECO:0000313" key="5">
    <source>
        <dbReference type="EMBL" id="KAH7129079.1"/>
    </source>
</evidence>
<evidence type="ECO:0000259" key="4">
    <source>
        <dbReference type="PROSITE" id="PS50048"/>
    </source>
</evidence>
<sequence>MQRLAPRDPKEAQDVADSTSDAPNKLRKLLPTYEPSSRSSRSRAVAGAGAGRDAPLASLPPRINYVRLACEACRKSKRKCTAGRPKCDSCAGRDLVCEYKDIASAEANTQAMKRKYDQVQEQNDSYRELFNLVRSLPEKESSDIVRRLRGGADIDDVVRHAQHGDPLLQMALAPKTSFRYDFPYLASMPSALSSLDTHPLRSITSPTRLQSQPDGDRGQRFISPPGHLVVGQHPSAYMMPYHAAQVVEIRTSGLTLSRWTPVSKDDDVLRALLHSYLLNDYLTFPTMQKDIFLQAMRDGDRRFCSSLLVNALLAEACHTYRRAPNRPQSWRPEILGKQFLAEAKRLWEIEAGKTILTTLQAAMILHVVYSIKGMDKVGLSYLIQAVAMAQDMSLFRPVRQKKGKTKTARDFTAWCLYRWQALQGLHFFRAPLIRDPPVTPLPDPAEDPSWYGEVWAKYPTSETLIPASHGYVFRAITVLRQIANDMACIMFEGTTAIRSLTPCEIASFHCRLEAWYSQLPEAITPKRAVLPCQLKMHMEYCVLLFKLSQMQLSTENEATSCEHPPTKETETVSYALRCLDTVTRLYYVRQSFDYPDPYLTYFLSILANLTIESMDGGSVRAEGADGLKTLRSTLILCLKGLYDQGQHAHVASIVALLLRNRLAVEDLEALKGYIDWDEENNDVTLAPKYAQEDFPMTIVKHDQEVHMSTLENLVKQYDQLALDANASASSQGTSLDGMSQGT</sequence>
<dbReference type="InterPro" id="IPR053187">
    <property type="entry name" value="Notoamide_regulator"/>
</dbReference>
<dbReference type="PROSITE" id="PS50048">
    <property type="entry name" value="ZN2_CY6_FUNGAL_2"/>
    <property type="match status" value="1"/>
</dbReference>
<feature type="compositionally biased region" description="Basic and acidic residues" evidence="3">
    <location>
        <begin position="1"/>
        <end position="13"/>
    </location>
</feature>
<organism evidence="5 6">
    <name type="scientific">Dactylonectria macrodidyma</name>
    <dbReference type="NCBI Taxonomy" id="307937"/>
    <lineage>
        <taxon>Eukaryota</taxon>
        <taxon>Fungi</taxon>
        <taxon>Dikarya</taxon>
        <taxon>Ascomycota</taxon>
        <taxon>Pezizomycotina</taxon>
        <taxon>Sordariomycetes</taxon>
        <taxon>Hypocreomycetidae</taxon>
        <taxon>Hypocreales</taxon>
        <taxon>Nectriaceae</taxon>
        <taxon>Dactylonectria</taxon>
    </lineage>
</organism>
<dbReference type="AlphaFoldDB" id="A0A9P9IS49"/>
<dbReference type="GO" id="GO:0000981">
    <property type="term" value="F:DNA-binding transcription factor activity, RNA polymerase II-specific"/>
    <property type="evidence" value="ECO:0007669"/>
    <property type="project" value="InterPro"/>
</dbReference>
<feature type="compositionally biased region" description="Low complexity" evidence="3">
    <location>
        <begin position="36"/>
        <end position="47"/>
    </location>
</feature>
<dbReference type="CDD" id="cd12148">
    <property type="entry name" value="fungal_TF_MHR"/>
    <property type="match status" value="1"/>
</dbReference>
<dbReference type="PANTHER" id="PTHR47256:SF1">
    <property type="entry name" value="ZN(II)2CYS6 TRANSCRIPTION FACTOR (EUROFUNG)"/>
    <property type="match status" value="1"/>
</dbReference>
<dbReference type="SMART" id="SM00066">
    <property type="entry name" value="GAL4"/>
    <property type="match status" value="1"/>
</dbReference>
<dbReference type="InterPro" id="IPR001138">
    <property type="entry name" value="Zn2Cys6_DnaBD"/>
</dbReference>
<keyword evidence="1" id="KW-0539">Nucleus</keyword>
<evidence type="ECO:0000256" key="2">
    <source>
        <dbReference type="SAM" id="Coils"/>
    </source>
</evidence>
<dbReference type="PANTHER" id="PTHR47256">
    <property type="entry name" value="ZN(II)2CYS6 TRANSCRIPTION FACTOR (EUROFUNG)-RELATED"/>
    <property type="match status" value="1"/>
</dbReference>
<dbReference type="Pfam" id="PF00172">
    <property type="entry name" value="Zn_clus"/>
    <property type="match status" value="1"/>
</dbReference>
<dbReference type="SUPFAM" id="SSF57701">
    <property type="entry name" value="Zn2/Cys6 DNA-binding domain"/>
    <property type="match status" value="1"/>
</dbReference>
<accession>A0A9P9IS49</accession>
<comment type="caution">
    <text evidence="5">The sequence shown here is derived from an EMBL/GenBank/DDBJ whole genome shotgun (WGS) entry which is preliminary data.</text>
</comment>
<dbReference type="PROSITE" id="PS00463">
    <property type="entry name" value="ZN2_CY6_FUNGAL_1"/>
    <property type="match status" value="1"/>
</dbReference>
<dbReference type="EMBL" id="JAGMUV010000018">
    <property type="protein sequence ID" value="KAH7129079.1"/>
    <property type="molecule type" value="Genomic_DNA"/>
</dbReference>
<keyword evidence="6" id="KW-1185">Reference proteome</keyword>
<keyword evidence="2" id="KW-0175">Coiled coil</keyword>
<reference evidence="5" key="1">
    <citation type="journal article" date="2021" name="Nat. Commun.">
        <title>Genetic determinants of endophytism in the Arabidopsis root mycobiome.</title>
        <authorList>
            <person name="Mesny F."/>
            <person name="Miyauchi S."/>
            <person name="Thiergart T."/>
            <person name="Pickel B."/>
            <person name="Atanasova L."/>
            <person name="Karlsson M."/>
            <person name="Huettel B."/>
            <person name="Barry K.W."/>
            <person name="Haridas S."/>
            <person name="Chen C."/>
            <person name="Bauer D."/>
            <person name="Andreopoulos W."/>
            <person name="Pangilinan J."/>
            <person name="LaButti K."/>
            <person name="Riley R."/>
            <person name="Lipzen A."/>
            <person name="Clum A."/>
            <person name="Drula E."/>
            <person name="Henrissat B."/>
            <person name="Kohler A."/>
            <person name="Grigoriev I.V."/>
            <person name="Martin F.M."/>
            <person name="Hacquard S."/>
        </authorList>
    </citation>
    <scope>NUCLEOTIDE SEQUENCE</scope>
    <source>
        <strain evidence="5">MPI-CAGE-AT-0147</strain>
    </source>
</reference>
<evidence type="ECO:0000256" key="1">
    <source>
        <dbReference type="ARBA" id="ARBA00023242"/>
    </source>
</evidence>